<dbReference type="GO" id="GO:0016787">
    <property type="term" value="F:hydrolase activity"/>
    <property type="evidence" value="ECO:0007669"/>
    <property type="project" value="UniProtKB-KW"/>
</dbReference>
<dbReference type="CDD" id="cd18793">
    <property type="entry name" value="SF2_C_SNF"/>
    <property type="match status" value="1"/>
</dbReference>
<dbReference type="Pfam" id="PF00271">
    <property type="entry name" value="Helicase_C"/>
    <property type="match status" value="1"/>
</dbReference>
<gene>
    <name evidence="7" type="ORF">QBC38DRAFT_449200</name>
</gene>
<dbReference type="SMART" id="SM00490">
    <property type="entry name" value="HELICc"/>
    <property type="match status" value="1"/>
</dbReference>
<reference evidence="7" key="1">
    <citation type="journal article" date="2023" name="Mol. Phylogenet. Evol.">
        <title>Genome-scale phylogeny and comparative genomics of the fungal order Sordariales.</title>
        <authorList>
            <person name="Hensen N."/>
            <person name="Bonometti L."/>
            <person name="Westerberg I."/>
            <person name="Brannstrom I.O."/>
            <person name="Guillou S."/>
            <person name="Cros-Aarteil S."/>
            <person name="Calhoun S."/>
            <person name="Haridas S."/>
            <person name="Kuo A."/>
            <person name="Mondo S."/>
            <person name="Pangilinan J."/>
            <person name="Riley R."/>
            <person name="LaButti K."/>
            <person name="Andreopoulos B."/>
            <person name="Lipzen A."/>
            <person name="Chen C."/>
            <person name="Yan M."/>
            <person name="Daum C."/>
            <person name="Ng V."/>
            <person name="Clum A."/>
            <person name="Steindorff A."/>
            <person name="Ohm R.A."/>
            <person name="Martin F."/>
            <person name="Silar P."/>
            <person name="Natvig D.O."/>
            <person name="Lalanne C."/>
            <person name="Gautier V."/>
            <person name="Ament-Velasquez S.L."/>
            <person name="Kruys A."/>
            <person name="Hutchinson M.I."/>
            <person name="Powell A.J."/>
            <person name="Barry K."/>
            <person name="Miller A.N."/>
            <person name="Grigoriev I.V."/>
            <person name="Debuchy R."/>
            <person name="Gladieux P."/>
            <person name="Hiltunen Thoren M."/>
            <person name="Johannesson H."/>
        </authorList>
    </citation>
    <scope>NUCLEOTIDE SEQUENCE</scope>
    <source>
        <strain evidence="7">CBS 990.96</strain>
    </source>
</reference>
<dbReference type="InterPro" id="IPR038718">
    <property type="entry name" value="SNF2-like_sf"/>
</dbReference>
<dbReference type="Pfam" id="PF00176">
    <property type="entry name" value="SNF2-rel_dom"/>
    <property type="match status" value="1"/>
</dbReference>
<dbReference type="PANTHER" id="PTHR45626">
    <property type="entry name" value="TRANSCRIPTION TERMINATION FACTOR 2-RELATED"/>
    <property type="match status" value="1"/>
</dbReference>
<dbReference type="PROSITE" id="PS51194">
    <property type="entry name" value="HELICASE_CTER"/>
    <property type="match status" value="1"/>
</dbReference>
<feature type="compositionally biased region" description="Polar residues" evidence="4">
    <location>
        <begin position="228"/>
        <end position="238"/>
    </location>
</feature>
<dbReference type="Gene3D" id="3.40.50.10810">
    <property type="entry name" value="Tandem AAA-ATPase domain"/>
    <property type="match status" value="1"/>
</dbReference>
<sequence>MHRKRRRSQASYSDINSPQSQRNVFLTVNSSFSNVSSPSSLSEHSTSLTPAPQLFTTSNAFRDAWSADQICFGTLNDIKILLKWFPKSTESLCGAGTLDDRDGNAVRILNLGFHGDYCLVHTEAGDAVGTLEERAFKCLAGLVQGKNHVQVEALVSESEWQAKINSIHNRKGQQVTVDLELFGPRSSAEDVARRLGPPYENPQCLDIHIEERHNDDEDLTARNEGDGSRTNFQPLNNFQDSEDIIPDLDELMSTLYQEDDMYLGELLIDLRISTTLLEHQIRALKFILGRESGLTTDARSLWDPLGQDHDIIGYRHAITGAKSRTADDSPGGIIADDMGLGKTLTMLSAILTSSFHAFEYVSSNQPADPESGEEVRQGGPLYVTATLVVMPSEYEIKRHTLEDSVFYYKYHGKERHKDPRDLSKYEIVLTTYGTIAAEAARGQNTLDRIHWYRVILDEAHTIRNWTTKQFSAVYNLHSHIRWCMTGTPIQNKLDDLGALVRFLRIPILDDVTVFRRYISSEAELTKHKAPDFSNIKLLLQSICLRRSKSQLGLNYKTEVIRPIFSDSERGGYQTLDVIFRDAILKSVNSKRTKASHQNVLEKLLRLREFCNGILTDAAGANAPERIFSMMRQTGETMCYYCTVTITDVDIEGSEAGGRVCLTECHRFVCGDSSCFSQYTCDLGVVDAVTGRQTCPFCKVQHGTTNLLTQRSGGLNEEMGLDSASVTSCPSKLLALLEDVKLHIDQEKCIIFSVWKRTLSLVERLLSQNDIRYCRVDGSVSTTNKRKKILLEFQQDPQLKVLLMTLGTGAVGLNNLSVASRIHLLEPQWNPSVERQAIGRVLRLGQEREVKIIRYIMKNSIEEVRIIILKPKNDETDGWYYFVVKLVEGRQRHKLHIASGGFKIAELVREGLNGHDASDVAMVDG</sequence>
<dbReference type="InterPro" id="IPR050628">
    <property type="entry name" value="SNF2_RAD54_helicase_TF"/>
</dbReference>
<feature type="domain" description="Helicase ATP-binding" evidence="5">
    <location>
        <begin position="323"/>
        <end position="506"/>
    </location>
</feature>
<evidence type="ECO:0000256" key="4">
    <source>
        <dbReference type="SAM" id="MobiDB-lite"/>
    </source>
</evidence>
<dbReference type="InterPro" id="IPR001650">
    <property type="entry name" value="Helicase_C-like"/>
</dbReference>
<dbReference type="Gene3D" id="3.40.50.300">
    <property type="entry name" value="P-loop containing nucleotide triphosphate hydrolases"/>
    <property type="match status" value="1"/>
</dbReference>
<feature type="compositionally biased region" description="Basic and acidic residues" evidence="4">
    <location>
        <begin position="218"/>
        <end position="227"/>
    </location>
</feature>
<keyword evidence="1" id="KW-0547">Nucleotide-binding</keyword>
<keyword evidence="8" id="KW-1185">Reference proteome</keyword>
<reference evidence="7" key="2">
    <citation type="submission" date="2023-05" db="EMBL/GenBank/DDBJ databases">
        <authorList>
            <consortium name="Lawrence Berkeley National Laboratory"/>
            <person name="Steindorff A."/>
            <person name="Hensen N."/>
            <person name="Bonometti L."/>
            <person name="Westerberg I."/>
            <person name="Brannstrom I.O."/>
            <person name="Guillou S."/>
            <person name="Cros-Aarteil S."/>
            <person name="Calhoun S."/>
            <person name="Haridas S."/>
            <person name="Kuo A."/>
            <person name="Mondo S."/>
            <person name="Pangilinan J."/>
            <person name="Riley R."/>
            <person name="Labutti K."/>
            <person name="Andreopoulos B."/>
            <person name="Lipzen A."/>
            <person name="Chen C."/>
            <person name="Yanf M."/>
            <person name="Daum C."/>
            <person name="Ng V."/>
            <person name="Clum A."/>
            <person name="Ohm R."/>
            <person name="Martin F."/>
            <person name="Silar P."/>
            <person name="Natvig D."/>
            <person name="Lalanne C."/>
            <person name="Gautier V."/>
            <person name="Ament-Velasquez S.L."/>
            <person name="Kruys A."/>
            <person name="Hutchinson M.I."/>
            <person name="Powell A.J."/>
            <person name="Barry K."/>
            <person name="Miller A.N."/>
            <person name="Grigoriev I.V."/>
            <person name="Debuchy R."/>
            <person name="Gladieux P."/>
            <person name="Thoren M.H."/>
            <person name="Johannesson H."/>
        </authorList>
    </citation>
    <scope>NUCLEOTIDE SEQUENCE</scope>
    <source>
        <strain evidence="7">CBS 990.96</strain>
    </source>
</reference>
<dbReference type="GO" id="GO:0008094">
    <property type="term" value="F:ATP-dependent activity, acting on DNA"/>
    <property type="evidence" value="ECO:0007669"/>
    <property type="project" value="TreeGrafter"/>
</dbReference>
<dbReference type="GO" id="GO:0005634">
    <property type="term" value="C:nucleus"/>
    <property type="evidence" value="ECO:0007669"/>
    <property type="project" value="TreeGrafter"/>
</dbReference>
<accession>A0AAN6YP86</accession>
<evidence type="ECO:0000259" key="6">
    <source>
        <dbReference type="PROSITE" id="PS51194"/>
    </source>
</evidence>
<dbReference type="PROSITE" id="PS51192">
    <property type="entry name" value="HELICASE_ATP_BIND_1"/>
    <property type="match status" value="1"/>
</dbReference>
<dbReference type="EMBL" id="MU865550">
    <property type="protein sequence ID" value="KAK4221420.1"/>
    <property type="molecule type" value="Genomic_DNA"/>
</dbReference>
<evidence type="ECO:0000256" key="1">
    <source>
        <dbReference type="ARBA" id="ARBA00022741"/>
    </source>
</evidence>
<keyword evidence="3" id="KW-0067">ATP-binding</keyword>
<comment type="caution">
    <text evidence="7">The sequence shown here is derived from an EMBL/GenBank/DDBJ whole genome shotgun (WGS) entry which is preliminary data.</text>
</comment>
<dbReference type="AlphaFoldDB" id="A0AAN6YP86"/>
<proteinExistence type="predicted"/>
<dbReference type="CDD" id="cd18008">
    <property type="entry name" value="DEXDc_SHPRH-like"/>
    <property type="match status" value="1"/>
</dbReference>
<dbReference type="Proteomes" id="UP001301958">
    <property type="component" value="Unassembled WGS sequence"/>
</dbReference>
<dbReference type="SUPFAM" id="SSF52540">
    <property type="entry name" value="P-loop containing nucleoside triphosphate hydrolases"/>
    <property type="match status" value="2"/>
</dbReference>
<dbReference type="PANTHER" id="PTHR45626:SF52">
    <property type="entry name" value="SINGLE-STRANDED DNA-DEPENDENT ATPASE (EUROFUNG)"/>
    <property type="match status" value="1"/>
</dbReference>
<dbReference type="InterPro" id="IPR049730">
    <property type="entry name" value="SNF2/RAD54-like_C"/>
</dbReference>
<dbReference type="InterPro" id="IPR027417">
    <property type="entry name" value="P-loop_NTPase"/>
</dbReference>
<dbReference type="GO" id="GO:0005524">
    <property type="term" value="F:ATP binding"/>
    <property type="evidence" value="ECO:0007669"/>
    <property type="project" value="UniProtKB-KW"/>
</dbReference>
<dbReference type="GO" id="GO:0006281">
    <property type="term" value="P:DNA repair"/>
    <property type="evidence" value="ECO:0007669"/>
    <property type="project" value="TreeGrafter"/>
</dbReference>
<dbReference type="InterPro" id="IPR014001">
    <property type="entry name" value="Helicase_ATP-bd"/>
</dbReference>
<evidence type="ECO:0000256" key="3">
    <source>
        <dbReference type="ARBA" id="ARBA00022840"/>
    </source>
</evidence>
<dbReference type="SMART" id="SM00487">
    <property type="entry name" value="DEXDc"/>
    <property type="match status" value="1"/>
</dbReference>
<evidence type="ECO:0000256" key="2">
    <source>
        <dbReference type="ARBA" id="ARBA00022801"/>
    </source>
</evidence>
<keyword evidence="2" id="KW-0378">Hydrolase</keyword>
<protein>
    <submittedName>
        <fullName evidence="7">SNF2 family N-terminal domain-containing protein</fullName>
    </submittedName>
</protein>
<evidence type="ECO:0000313" key="7">
    <source>
        <dbReference type="EMBL" id="KAK4221420.1"/>
    </source>
</evidence>
<organism evidence="7 8">
    <name type="scientific">Podospora fimiseda</name>
    <dbReference type="NCBI Taxonomy" id="252190"/>
    <lineage>
        <taxon>Eukaryota</taxon>
        <taxon>Fungi</taxon>
        <taxon>Dikarya</taxon>
        <taxon>Ascomycota</taxon>
        <taxon>Pezizomycotina</taxon>
        <taxon>Sordariomycetes</taxon>
        <taxon>Sordariomycetidae</taxon>
        <taxon>Sordariales</taxon>
        <taxon>Podosporaceae</taxon>
        <taxon>Podospora</taxon>
    </lineage>
</organism>
<feature type="region of interest" description="Disordered" evidence="4">
    <location>
        <begin position="218"/>
        <end position="238"/>
    </location>
</feature>
<name>A0AAN6YP86_9PEZI</name>
<feature type="domain" description="Helicase C-terminal" evidence="6">
    <location>
        <begin position="735"/>
        <end position="886"/>
    </location>
</feature>
<dbReference type="InterPro" id="IPR000330">
    <property type="entry name" value="SNF2_N"/>
</dbReference>
<evidence type="ECO:0000259" key="5">
    <source>
        <dbReference type="PROSITE" id="PS51192"/>
    </source>
</evidence>
<evidence type="ECO:0000313" key="8">
    <source>
        <dbReference type="Proteomes" id="UP001301958"/>
    </source>
</evidence>